<dbReference type="InterPro" id="IPR036388">
    <property type="entry name" value="WH-like_DNA-bd_sf"/>
</dbReference>
<dbReference type="InterPro" id="IPR014284">
    <property type="entry name" value="RNA_pol_sigma-70_dom"/>
</dbReference>
<keyword evidence="4" id="KW-0804">Transcription</keyword>
<dbReference type="InterPro" id="IPR053866">
    <property type="entry name" value="PhyR_sigma2"/>
</dbReference>
<dbReference type="AlphaFoldDB" id="A0A0F3K0E5"/>
<dbReference type="PANTHER" id="PTHR43133:SF25">
    <property type="entry name" value="RNA POLYMERASE SIGMA FACTOR RFAY-RELATED"/>
    <property type="match status" value="1"/>
</dbReference>
<dbReference type="NCBIfam" id="TIGR02937">
    <property type="entry name" value="sigma70-ECF"/>
    <property type="match status" value="1"/>
</dbReference>
<accession>A0A0F3K0E5</accession>
<comment type="caution">
    <text evidence="7">The sequence shown here is derived from an EMBL/GenBank/DDBJ whole genome shotgun (WGS) entry which is preliminary data.</text>
</comment>
<evidence type="ECO:0000256" key="3">
    <source>
        <dbReference type="ARBA" id="ARBA00023082"/>
    </source>
</evidence>
<dbReference type="InterPro" id="IPR013325">
    <property type="entry name" value="RNA_pol_sigma_r2"/>
</dbReference>
<dbReference type="InterPro" id="IPR013249">
    <property type="entry name" value="RNA_pol_sigma70_r4_t2"/>
</dbReference>
<dbReference type="OrthoDB" id="9797134at2"/>
<dbReference type="Proteomes" id="UP000033651">
    <property type="component" value="Unassembled WGS sequence"/>
</dbReference>
<sequence length="171" mass="19239">MPDPHIDDALRTMLPRLRRFALWLARDAHAADDLVQSTMERALAKWATRRDDESLRAWLFAILYRLYLDGKRRASRYALLLGALGREDEPTWPSAERVAEAHATLSAFAALPDEQRSLLLWVTVEGLSYEEVAGILGVPIGTVMSRLSRARRAFRALGDGTTESPALRLLK</sequence>
<dbReference type="SUPFAM" id="SSF88946">
    <property type="entry name" value="Sigma2 domain of RNA polymerase sigma factors"/>
    <property type="match status" value="1"/>
</dbReference>
<dbReference type="PANTHER" id="PTHR43133">
    <property type="entry name" value="RNA POLYMERASE ECF-TYPE SIGMA FACTO"/>
    <property type="match status" value="1"/>
</dbReference>
<comment type="similarity">
    <text evidence="1">Belongs to the sigma-70 factor family. ECF subfamily.</text>
</comment>
<dbReference type="GO" id="GO:0016987">
    <property type="term" value="F:sigma factor activity"/>
    <property type="evidence" value="ECO:0007669"/>
    <property type="project" value="UniProtKB-KW"/>
</dbReference>
<keyword evidence="3" id="KW-0731">Sigma factor</keyword>
<dbReference type="SUPFAM" id="SSF88659">
    <property type="entry name" value="Sigma3 and sigma4 domains of RNA polymerase sigma factors"/>
    <property type="match status" value="1"/>
</dbReference>
<feature type="domain" description="PhyR sigma2" evidence="6">
    <location>
        <begin position="12"/>
        <end position="63"/>
    </location>
</feature>
<gene>
    <name evidence="7" type="ORF">VI08_20415</name>
</gene>
<reference evidence="7 8" key="1">
    <citation type="submission" date="2015-03" db="EMBL/GenBank/DDBJ databases">
        <title>Draft genome sequence of Luteibacter yeojuensis strain SU11.</title>
        <authorList>
            <person name="Sulaiman J."/>
            <person name="Priya K."/>
            <person name="Chan K.-G."/>
        </authorList>
    </citation>
    <scope>NUCLEOTIDE SEQUENCE [LARGE SCALE GENOMIC DNA]</scope>
    <source>
        <strain evidence="7 8">SU11</strain>
    </source>
</reference>
<dbReference type="GO" id="GO:0003677">
    <property type="term" value="F:DNA binding"/>
    <property type="evidence" value="ECO:0007669"/>
    <property type="project" value="InterPro"/>
</dbReference>
<keyword evidence="2" id="KW-0805">Transcription regulation</keyword>
<proteinExistence type="inferred from homology"/>
<dbReference type="GO" id="GO:0006352">
    <property type="term" value="P:DNA-templated transcription initiation"/>
    <property type="evidence" value="ECO:0007669"/>
    <property type="project" value="InterPro"/>
</dbReference>
<dbReference type="InterPro" id="IPR013324">
    <property type="entry name" value="RNA_pol_sigma_r3/r4-like"/>
</dbReference>
<dbReference type="InterPro" id="IPR039425">
    <property type="entry name" value="RNA_pol_sigma-70-like"/>
</dbReference>
<protein>
    <submittedName>
        <fullName evidence="7">RNA polymerase subunit sigma-24</fullName>
    </submittedName>
</protein>
<name>A0A0F3K0E5_9GAMM</name>
<feature type="domain" description="RNA polymerase sigma factor 70 region 4 type 2" evidence="5">
    <location>
        <begin position="105"/>
        <end position="153"/>
    </location>
</feature>
<evidence type="ECO:0000256" key="1">
    <source>
        <dbReference type="ARBA" id="ARBA00010641"/>
    </source>
</evidence>
<dbReference type="PATRIC" id="fig|345309.4.peg.288"/>
<evidence type="ECO:0000256" key="2">
    <source>
        <dbReference type="ARBA" id="ARBA00023015"/>
    </source>
</evidence>
<dbReference type="EMBL" id="JZRB01000109">
    <property type="protein sequence ID" value="KJV24641.1"/>
    <property type="molecule type" value="Genomic_DNA"/>
</dbReference>
<dbReference type="Gene3D" id="1.10.1740.10">
    <property type="match status" value="1"/>
</dbReference>
<dbReference type="Pfam" id="PF08281">
    <property type="entry name" value="Sigma70_r4_2"/>
    <property type="match status" value="1"/>
</dbReference>
<evidence type="ECO:0000256" key="4">
    <source>
        <dbReference type="ARBA" id="ARBA00023163"/>
    </source>
</evidence>
<dbReference type="Gene3D" id="1.10.10.10">
    <property type="entry name" value="Winged helix-like DNA-binding domain superfamily/Winged helix DNA-binding domain"/>
    <property type="match status" value="1"/>
</dbReference>
<dbReference type="RefSeq" id="WP_045831487.1">
    <property type="nucleotide sequence ID" value="NZ_JZRB01000109.1"/>
</dbReference>
<dbReference type="CDD" id="cd06171">
    <property type="entry name" value="Sigma70_r4"/>
    <property type="match status" value="1"/>
</dbReference>
<dbReference type="Pfam" id="PF22029">
    <property type="entry name" value="PhyR_sigma2"/>
    <property type="match status" value="1"/>
</dbReference>
<evidence type="ECO:0000259" key="5">
    <source>
        <dbReference type="Pfam" id="PF08281"/>
    </source>
</evidence>
<evidence type="ECO:0000313" key="8">
    <source>
        <dbReference type="Proteomes" id="UP000033651"/>
    </source>
</evidence>
<organism evidence="7 8">
    <name type="scientific">Luteibacter yeojuensis</name>
    <dbReference type="NCBI Taxonomy" id="345309"/>
    <lineage>
        <taxon>Bacteria</taxon>
        <taxon>Pseudomonadati</taxon>
        <taxon>Pseudomonadota</taxon>
        <taxon>Gammaproteobacteria</taxon>
        <taxon>Lysobacterales</taxon>
        <taxon>Rhodanobacteraceae</taxon>
        <taxon>Luteibacter</taxon>
    </lineage>
</organism>
<keyword evidence="8" id="KW-1185">Reference proteome</keyword>
<evidence type="ECO:0000259" key="6">
    <source>
        <dbReference type="Pfam" id="PF22029"/>
    </source>
</evidence>
<evidence type="ECO:0000313" key="7">
    <source>
        <dbReference type="EMBL" id="KJV24641.1"/>
    </source>
</evidence>